<comment type="caution">
    <text evidence="2">The sequence shown here is derived from an EMBL/GenBank/DDBJ whole genome shotgun (WGS) entry which is preliminary data.</text>
</comment>
<evidence type="ECO:0000313" key="2">
    <source>
        <dbReference type="EMBL" id="OZI34555.1"/>
    </source>
</evidence>
<dbReference type="CDD" id="cd00077">
    <property type="entry name" value="HDc"/>
    <property type="match status" value="1"/>
</dbReference>
<dbReference type="SMART" id="SM00471">
    <property type="entry name" value="HDc"/>
    <property type="match status" value="1"/>
</dbReference>
<dbReference type="OrthoDB" id="9797344at2"/>
<evidence type="ECO:0000313" key="3">
    <source>
        <dbReference type="Proteomes" id="UP000216020"/>
    </source>
</evidence>
<sequence length="229" mass="24740">MHAVSFSPSTQEGLALWRPRLIRLATASDDNDGAHDLNHLERVWSSARGILASLPRADALVVMAACYLHDLVNLPKNHPERSSASRMSAQAAVARLSALDFPADRLAAVAHAIEAHSYSAGIAPETVEAKIVQDADRIDALGAVGLARMFHVGGQLGRALAHSADPLALRRDADDGRYTLDHIACKLLRLPATMQTEAGRALAEERARWVMAFRDQFAAEWGGDDRAPD</sequence>
<accession>A0A261SBL9</accession>
<reference evidence="3" key="1">
    <citation type="submission" date="2017-05" db="EMBL/GenBank/DDBJ databases">
        <title>Complete and WGS of Bordetella genogroups.</title>
        <authorList>
            <person name="Spilker T."/>
            <person name="Lipuma J."/>
        </authorList>
    </citation>
    <scope>NUCLEOTIDE SEQUENCE [LARGE SCALE GENOMIC DNA]</scope>
    <source>
        <strain evidence="3">AU16122</strain>
    </source>
</reference>
<keyword evidence="2" id="KW-0378">Hydrolase</keyword>
<evidence type="ECO:0000259" key="1">
    <source>
        <dbReference type="PROSITE" id="PS51831"/>
    </source>
</evidence>
<protein>
    <submittedName>
        <fullName evidence="2">Hydrolase</fullName>
    </submittedName>
</protein>
<dbReference type="PANTHER" id="PTHR33594:SF1">
    <property type="entry name" value="HD_PDEASE DOMAIN-CONTAINING PROTEIN"/>
    <property type="match status" value="1"/>
</dbReference>
<dbReference type="PANTHER" id="PTHR33594">
    <property type="entry name" value="SUPERFAMILY HYDROLASE, PUTATIVE (AFU_ORTHOLOGUE AFUA_1G03035)-RELATED"/>
    <property type="match status" value="1"/>
</dbReference>
<proteinExistence type="predicted"/>
<keyword evidence="3" id="KW-1185">Reference proteome</keyword>
<dbReference type="Proteomes" id="UP000216020">
    <property type="component" value="Unassembled WGS sequence"/>
</dbReference>
<dbReference type="SUPFAM" id="SSF109604">
    <property type="entry name" value="HD-domain/PDEase-like"/>
    <property type="match status" value="1"/>
</dbReference>
<dbReference type="AlphaFoldDB" id="A0A261SBL9"/>
<feature type="domain" description="HD" evidence="1">
    <location>
        <begin position="36"/>
        <end position="141"/>
    </location>
</feature>
<dbReference type="InterPro" id="IPR006674">
    <property type="entry name" value="HD_domain"/>
</dbReference>
<dbReference type="Gene3D" id="1.10.3210.50">
    <property type="match status" value="1"/>
</dbReference>
<organism evidence="2 3">
    <name type="scientific">Bordetella genomosp. 10</name>
    <dbReference type="NCBI Taxonomy" id="1416804"/>
    <lineage>
        <taxon>Bacteria</taxon>
        <taxon>Pseudomonadati</taxon>
        <taxon>Pseudomonadota</taxon>
        <taxon>Betaproteobacteria</taxon>
        <taxon>Burkholderiales</taxon>
        <taxon>Alcaligenaceae</taxon>
        <taxon>Bordetella</taxon>
    </lineage>
</organism>
<name>A0A261SBL9_9BORD</name>
<dbReference type="EMBL" id="NEVM01000002">
    <property type="protein sequence ID" value="OZI34555.1"/>
    <property type="molecule type" value="Genomic_DNA"/>
</dbReference>
<dbReference type="InterPro" id="IPR003607">
    <property type="entry name" value="HD/PDEase_dom"/>
</dbReference>
<dbReference type="GO" id="GO:0016787">
    <property type="term" value="F:hydrolase activity"/>
    <property type="evidence" value="ECO:0007669"/>
    <property type="project" value="UniProtKB-KW"/>
</dbReference>
<dbReference type="RefSeq" id="WP_094853544.1">
    <property type="nucleotide sequence ID" value="NZ_NEVM01000002.1"/>
</dbReference>
<dbReference type="Pfam" id="PF01966">
    <property type="entry name" value="HD"/>
    <property type="match status" value="1"/>
</dbReference>
<dbReference type="PROSITE" id="PS51831">
    <property type="entry name" value="HD"/>
    <property type="match status" value="1"/>
</dbReference>
<gene>
    <name evidence="2" type="ORF">CAL29_13725</name>
</gene>